<proteinExistence type="predicted"/>
<organism evidence="2">
    <name type="scientific">Dioscorea potexvirus 1</name>
    <dbReference type="NCBI Taxonomy" id="2794413"/>
    <lineage>
        <taxon>Viruses</taxon>
        <taxon>Riboviria</taxon>
        <taxon>Orthornavirae</taxon>
        <taxon>Kitrinoviricota</taxon>
        <taxon>Alsuviricetes</taxon>
        <taxon>Tymovirales</taxon>
        <taxon>Alphaflexiviridae</taxon>
        <taxon>Potexvirus</taxon>
    </lineage>
</organism>
<dbReference type="PROSITE" id="PS51657">
    <property type="entry name" value="PSRV_HELICASE"/>
    <property type="match status" value="1"/>
</dbReference>
<evidence type="ECO:0000259" key="1">
    <source>
        <dbReference type="PROSITE" id="PS51657"/>
    </source>
</evidence>
<name>A0A7T5UG47_9VIRU</name>
<accession>A0A7T5UG47</accession>
<protein>
    <submittedName>
        <fullName evidence="2">TGB1</fullName>
    </submittedName>
</protein>
<reference evidence="2" key="1">
    <citation type="submission" date="2020-11" db="EMBL/GenBank/DDBJ databases">
        <authorList>
            <person name="Bejerman N."/>
        </authorList>
    </citation>
    <scope>NUCLEOTIDE SEQUENCE</scope>
    <source>
        <strain evidence="2">Dios</strain>
    </source>
</reference>
<feature type="domain" description="(+)RNA virus helicase C-terminal" evidence="1">
    <location>
        <begin position="101"/>
        <end position="238"/>
    </location>
</feature>
<sequence length="238" mass="26931">MQKFFQFISTNSNYTRTNLPITTQIVVHAVAGSGKTTLIKDFKRENPDYCSLFSTIENSDNFEGIKFLNPTEVNSSESHLGKLLILDEYLQAPKELLGKFDVLLSDPYQSPHQALEPHFICNKSYRFGTQTCNLLRSLGYNIESTSTTPEKITIARAFETEVIEPVIALEQEVVNLLEYNQVKSVSPCEVVGQQFTEVTLILNNNNLRELNPVLLYLALSRHREHLLILTEDATISTS</sequence>
<dbReference type="Pfam" id="PF01443">
    <property type="entry name" value="Viral_helicase1"/>
    <property type="match status" value="1"/>
</dbReference>
<evidence type="ECO:0000313" key="2">
    <source>
        <dbReference type="EMBL" id="QQG34566.1"/>
    </source>
</evidence>
<dbReference type="InterPro" id="IPR027351">
    <property type="entry name" value="(+)RNA_virus_helicase_core_dom"/>
</dbReference>
<dbReference type="EMBL" id="MW328724">
    <property type="protein sequence ID" value="QQG34566.1"/>
    <property type="molecule type" value="Genomic_RNA"/>
</dbReference>
<dbReference type="GO" id="GO:0005524">
    <property type="term" value="F:ATP binding"/>
    <property type="evidence" value="ECO:0007669"/>
    <property type="project" value="InterPro"/>
</dbReference>